<protein>
    <recommendedName>
        <fullName evidence="7">FLYWCH-type domain-containing protein</fullName>
    </recommendedName>
</protein>
<dbReference type="InterPro" id="IPR007588">
    <property type="entry name" value="Znf_FLYWCH"/>
</dbReference>
<dbReference type="EMBL" id="KL367600">
    <property type="protein sequence ID" value="KFD62236.1"/>
    <property type="molecule type" value="Genomic_DNA"/>
</dbReference>
<evidence type="ECO:0000313" key="6">
    <source>
        <dbReference type="EMBL" id="KFD62236.1"/>
    </source>
</evidence>
<evidence type="ECO:0000256" key="1">
    <source>
        <dbReference type="ARBA" id="ARBA00022723"/>
    </source>
</evidence>
<evidence type="ECO:0000259" key="4">
    <source>
        <dbReference type="Pfam" id="PF00910"/>
    </source>
</evidence>
<accession>A0A085MYE0</accession>
<dbReference type="Proteomes" id="UP000030758">
    <property type="component" value="Unassembled WGS sequence"/>
</dbReference>
<dbReference type="Gene3D" id="3.40.50.300">
    <property type="entry name" value="P-loop containing nucleotide triphosphate hydrolases"/>
    <property type="match status" value="1"/>
</dbReference>
<dbReference type="InterPro" id="IPR000605">
    <property type="entry name" value="Helicase_SF3_ssDNA/RNA_vir"/>
</dbReference>
<dbReference type="GO" id="GO:0003724">
    <property type="term" value="F:RNA helicase activity"/>
    <property type="evidence" value="ECO:0007669"/>
    <property type="project" value="InterPro"/>
</dbReference>
<name>A0A085MYE0_9BILA</name>
<dbReference type="AlphaFoldDB" id="A0A085MYE0"/>
<dbReference type="InterPro" id="IPR027417">
    <property type="entry name" value="P-loop_NTPase"/>
</dbReference>
<keyword evidence="3" id="KW-0862">Zinc</keyword>
<dbReference type="GO" id="GO:0008270">
    <property type="term" value="F:zinc ion binding"/>
    <property type="evidence" value="ECO:0007669"/>
    <property type="project" value="UniProtKB-KW"/>
</dbReference>
<feature type="domain" description="Helicase superfamily 3 single-stranded DNA/RNA virus" evidence="4">
    <location>
        <begin position="196"/>
        <end position="278"/>
    </location>
</feature>
<dbReference type="Pfam" id="PF00910">
    <property type="entry name" value="RNA_helicase"/>
    <property type="match status" value="1"/>
</dbReference>
<dbReference type="GO" id="GO:0003723">
    <property type="term" value="F:RNA binding"/>
    <property type="evidence" value="ECO:0007669"/>
    <property type="project" value="InterPro"/>
</dbReference>
<dbReference type="SUPFAM" id="SSF52540">
    <property type="entry name" value="P-loop containing nucleoside triphosphate hydrolases"/>
    <property type="match status" value="1"/>
</dbReference>
<evidence type="ECO:0000259" key="5">
    <source>
        <dbReference type="Pfam" id="PF04500"/>
    </source>
</evidence>
<feature type="domain" description="FLYWCH-type" evidence="5">
    <location>
        <begin position="79"/>
        <end position="139"/>
    </location>
</feature>
<proteinExistence type="predicted"/>
<sequence length="330" mass="38030">LPWSVSFGSLQLLCEYWFNSLKSWPYNCCLHSTVCGQQSDGEWEPMNRLYKELVWGNRVKQWLIGRPSMEVPTMTRVLSQRQREKMVYLGYSYCFDKLDLTGTVKFWRCDKRHSDGCKARIHTLIATGEVTKRLNDHTHGSDAAGVEVAALVSSVRRRAEETLDTGTGHGHHAALYWAFKHRPPPTRDPDRKQNIIWCLGQPGSGKTHYAMHRFPNAYIKGPGQWWNGFQNQEDIIIDEIAERAIDVNELLQVCDNKPIPINIKHSSAWLYPKNIIICSMLTPYKGFPKMTDTHARAIHRRFTEIILCRNHETHPIRSVETSGDPCRDSQ</sequence>
<keyword evidence="1" id="KW-0479">Metal-binding</keyword>
<gene>
    <name evidence="6" type="ORF">M514_12174</name>
</gene>
<keyword evidence="2" id="KW-0863">Zinc-finger</keyword>
<evidence type="ECO:0000256" key="3">
    <source>
        <dbReference type="ARBA" id="ARBA00022833"/>
    </source>
</evidence>
<evidence type="ECO:0008006" key="7">
    <source>
        <dbReference type="Google" id="ProtNLM"/>
    </source>
</evidence>
<dbReference type="Pfam" id="PF04500">
    <property type="entry name" value="FLYWCH"/>
    <property type="match status" value="1"/>
</dbReference>
<reference evidence="6" key="1">
    <citation type="journal article" date="2014" name="Nat. Genet.">
        <title>Genome and transcriptome of the porcine whipworm Trichuris suis.</title>
        <authorList>
            <person name="Jex A.R."/>
            <person name="Nejsum P."/>
            <person name="Schwarz E.M."/>
            <person name="Hu L."/>
            <person name="Young N.D."/>
            <person name="Hall R.S."/>
            <person name="Korhonen P.K."/>
            <person name="Liao S."/>
            <person name="Thamsborg S."/>
            <person name="Xia J."/>
            <person name="Xu P."/>
            <person name="Wang S."/>
            <person name="Scheerlinck J.P."/>
            <person name="Hofmann A."/>
            <person name="Sternberg P.W."/>
            <person name="Wang J."/>
            <person name="Gasser R.B."/>
        </authorList>
    </citation>
    <scope>NUCLEOTIDE SEQUENCE [LARGE SCALE GENOMIC DNA]</scope>
    <source>
        <strain evidence="6">DCEP-RM93F</strain>
    </source>
</reference>
<organism evidence="6">
    <name type="scientific">Trichuris suis</name>
    <name type="common">pig whipworm</name>
    <dbReference type="NCBI Taxonomy" id="68888"/>
    <lineage>
        <taxon>Eukaryota</taxon>
        <taxon>Metazoa</taxon>
        <taxon>Ecdysozoa</taxon>
        <taxon>Nematoda</taxon>
        <taxon>Enoplea</taxon>
        <taxon>Dorylaimia</taxon>
        <taxon>Trichinellida</taxon>
        <taxon>Trichuridae</taxon>
        <taxon>Trichuris</taxon>
    </lineage>
</organism>
<feature type="non-terminal residue" evidence="6">
    <location>
        <position position="1"/>
    </location>
</feature>
<dbReference type="Gene3D" id="2.20.25.240">
    <property type="match status" value="1"/>
</dbReference>
<evidence type="ECO:0000256" key="2">
    <source>
        <dbReference type="ARBA" id="ARBA00022771"/>
    </source>
</evidence>